<dbReference type="InterPro" id="IPR012337">
    <property type="entry name" value="RNaseH-like_sf"/>
</dbReference>
<feature type="non-terminal residue" evidence="3">
    <location>
        <position position="1"/>
    </location>
</feature>
<name>A0A523QK29_UNCAE</name>
<dbReference type="SUPFAM" id="SSF53098">
    <property type="entry name" value="Ribonuclease H-like"/>
    <property type="match status" value="1"/>
</dbReference>
<evidence type="ECO:0000256" key="1">
    <source>
        <dbReference type="SAM" id="Phobius"/>
    </source>
</evidence>
<evidence type="ECO:0000259" key="2">
    <source>
        <dbReference type="Pfam" id="PF01609"/>
    </source>
</evidence>
<dbReference type="InterPro" id="IPR002559">
    <property type="entry name" value="Transposase_11"/>
</dbReference>
<gene>
    <name evidence="3" type="ORF">E3J95_02925</name>
</gene>
<dbReference type="AlphaFoldDB" id="A0A523QK29"/>
<dbReference type="Proteomes" id="UP000320781">
    <property type="component" value="Unassembled WGS sequence"/>
</dbReference>
<evidence type="ECO:0000313" key="4">
    <source>
        <dbReference type="Proteomes" id="UP000320781"/>
    </source>
</evidence>
<dbReference type="Pfam" id="PF01609">
    <property type="entry name" value="DDE_Tnp_1"/>
    <property type="match status" value="1"/>
</dbReference>
<feature type="domain" description="Transposase IS4-like" evidence="2">
    <location>
        <begin position="49"/>
        <end position="101"/>
    </location>
</feature>
<proteinExistence type="predicted"/>
<protein>
    <recommendedName>
        <fullName evidence="2">Transposase IS4-like domain-containing protein</fullName>
    </recommendedName>
</protein>
<dbReference type="EMBL" id="SOKU01000137">
    <property type="protein sequence ID" value="TES86054.1"/>
    <property type="molecule type" value="Genomic_DNA"/>
</dbReference>
<dbReference type="GO" id="GO:0004803">
    <property type="term" value="F:transposase activity"/>
    <property type="evidence" value="ECO:0007669"/>
    <property type="project" value="InterPro"/>
</dbReference>
<sequence length="153" mass="17790">KFSLRTKFFEANLSSSTDKRSLPIFVIVLWEEGKEDEPLILLTSLAVTEDNLQDIISIYNRRGKIDTVFEILKQSFGLERIMVRGWRGIHIIIMSCLLVFVLSLCMFLTATKITFSAIKEFCQKKSVLKKKRLTIGKFHWATTEIFRSPPYYC</sequence>
<dbReference type="Gene3D" id="3.90.350.10">
    <property type="entry name" value="Transposase Inhibitor Protein From Tn5, Chain A, domain 1"/>
    <property type="match status" value="1"/>
</dbReference>
<comment type="caution">
    <text evidence="3">The sequence shown here is derived from an EMBL/GenBank/DDBJ whole genome shotgun (WGS) entry which is preliminary data.</text>
</comment>
<reference evidence="3 4" key="1">
    <citation type="submission" date="2019-03" db="EMBL/GenBank/DDBJ databases">
        <title>Metabolic potential of uncultured bacteria and archaea associated with petroleum seepage in deep-sea sediments.</title>
        <authorList>
            <person name="Dong X."/>
            <person name="Hubert C."/>
        </authorList>
    </citation>
    <scope>NUCLEOTIDE SEQUENCE [LARGE SCALE GENOMIC DNA]</scope>
    <source>
        <strain evidence="3">E44_bin92</strain>
    </source>
</reference>
<dbReference type="GO" id="GO:0006313">
    <property type="term" value="P:DNA transposition"/>
    <property type="evidence" value="ECO:0007669"/>
    <property type="project" value="InterPro"/>
</dbReference>
<dbReference type="GO" id="GO:0003677">
    <property type="term" value="F:DNA binding"/>
    <property type="evidence" value="ECO:0007669"/>
    <property type="project" value="InterPro"/>
</dbReference>
<feature type="transmembrane region" description="Helical" evidence="1">
    <location>
        <begin position="89"/>
        <end position="110"/>
    </location>
</feature>
<keyword evidence="1" id="KW-0812">Transmembrane</keyword>
<keyword evidence="1" id="KW-0472">Membrane</keyword>
<organism evidence="3 4">
    <name type="scientific">Aerophobetes bacterium</name>
    <dbReference type="NCBI Taxonomy" id="2030807"/>
    <lineage>
        <taxon>Bacteria</taxon>
        <taxon>Candidatus Aerophobota</taxon>
    </lineage>
</organism>
<accession>A0A523QK29</accession>
<evidence type="ECO:0000313" key="3">
    <source>
        <dbReference type="EMBL" id="TES86054.1"/>
    </source>
</evidence>
<keyword evidence="1" id="KW-1133">Transmembrane helix</keyword>